<dbReference type="KEGG" id="nzs:SLY_0880"/>
<accession>R4RQK9</accession>
<evidence type="ECO:0000313" key="1">
    <source>
        <dbReference type="EMBL" id="AGL90796.1"/>
    </source>
</evidence>
<name>R4RQK9_PHYAS</name>
<sequence>MFLEKNENIHDFDHKKRPTKKLVLNFFFKKKKVV</sequence>
<dbReference type="HOGENOM" id="CLU_3376347_0_0_14"/>
<dbReference type="Proteomes" id="UP000013941">
    <property type="component" value="Chromosome"/>
</dbReference>
<keyword evidence="2" id="KW-1185">Reference proteome</keyword>
<proteinExistence type="predicted"/>
<protein>
    <submittedName>
        <fullName evidence="1">Uncharacterized protein</fullName>
    </submittedName>
</protein>
<dbReference type="EMBL" id="CP002548">
    <property type="protein sequence ID" value="AGL90796.1"/>
    <property type="molecule type" value="Genomic_DNA"/>
</dbReference>
<organism evidence="1 2">
    <name type="scientific">Strawberry lethal yellows phytoplasma (CPA) str. NZSb11</name>
    <dbReference type="NCBI Taxonomy" id="980422"/>
    <lineage>
        <taxon>Bacteria</taxon>
        <taxon>Bacillati</taxon>
        <taxon>Mycoplasmatota</taxon>
        <taxon>Mollicutes</taxon>
        <taxon>Acholeplasmatales</taxon>
        <taxon>Acholeplasmataceae</taxon>
        <taxon>Candidatus Phytoplasma</taxon>
        <taxon>16SrXII (Stolbur group)</taxon>
    </lineage>
</organism>
<reference evidence="1 2" key="1">
    <citation type="journal article" date="2013" name="BMC Genomics">
        <title>Comparison of the complete genome sequence of two closely related isolates of 'Candidatus Phytoplasma australiense' reveals genome plasticity.</title>
        <authorList>
            <person name="Andersen M.T."/>
            <person name="Liefting L.W."/>
            <person name="Havukkala I."/>
            <person name="Beever R.E."/>
        </authorList>
    </citation>
    <scope>NUCLEOTIDE SEQUENCE [LARGE SCALE GENOMIC DNA]</scope>
    <source>
        <strain evidence="1 2">NZSb11</strain>
    </source>
</reference>
<dbReference type="AlphaFoldDB" id="R4RQK9"/>
<gene>
    <name evidence="1" type="ORF">SLY_0880</name>
</gene>
<evidence type="ECO:0000313" key="2">
    <source>
        <dbReference type="Proteomes" id="UP000013941"/>
    </source>
</evidence>